<dbReference type="GO" id="GO:0005975">
    <property type="term" value="P:carbohydrate metabolic process"/>
    <property type="evidence" value="ECO:0007669"/>
    <property type="project" value="InterPro"/>
</dbReference>
<dbReference type="GO" id="GO:0033072">
    <property type="term" value="P:vancomycin biosynthetic process"/>
    <property type="evidence" value="ECO:0007669"/>
    <property type="project" value="UniProtKB-ARBA"/>
</dbReference>
<feature type="domain" description="Erythromycin biosynthesis protein CIII-like C-terminal" evidence="2">
    <location>
        <begin position="282"/>
        <end position="409"/>
    </location>
</feature>
<dbReference type="GO" id="GO:0016020">
    <property type="term" value="C:membrane"/>
    <property type="evidence" value="ECO:0007669"/>
    <property type="project" value="GOC"/>
</dbReference>
<dbReference type="InterPro" id="IPR010610">
    <property type="entry name" value="EryCIII-like_C"/>
</dbReference>
<dbReference type="GO" id="GO:0009247">
    <property type="term" value="P:glycolipid biosynthetic process"/>
    <property type="evidence" value="ECO:0007669"/>
    <property type="project" value="UniProtKB-ARBA"/>
</dbReference>
<dbReference type="InterPro" id="IPR002213">
    <property type="entry name" value="UDP_glucos_trans"/>
</dbReference>
<feature type="domain" description="Glycosyltransferase family 28 N-terminal" evidence="1">
    <location>
        <begin position="13"/>
        <end position="113"/>
    </location>
</feature>
<dbReference type="FunFam" id="3.40.50.2000:FF:000072">
    <property type="entry name" value="Glycosyl transferase"/>
    <property type="match status" value="1"/>
</dbReference>
<dbReference type="OrthoDB" id="6620093at2"/>
<evidence type="ECO:0000313" key="4">
    <source>
        <dbReference type="Proteomes" id="UP000183561"/>
    </source>
</evidence>
<dbReference type="Pfam" id="PF06722">
    <property type="entry name" value="EryCIII-like_C"/>
    <property type="match status" value="1"/>
</dbReference>
<gene>
    <name evidence="3" type="ORF">SAMN04490239_5386</name>
</gene>
<keyword evidence="4" id="KW-1185">Reference proteome</keyword>
<dbReference type="RefSeq" id="WP_072943746.1">
    <property type="nucleotide sequence ID" value="NZ_FNSV01000005.1"/>
</dbReference>
<dbReference type="Pfam" id="PF03033">
    <property type="entry name" value="Glyco_transf_28"/>
    <property type="match status" value="1"/>
</dbReference>
<dbReference type="GO" id="GO:0016758">
    <property type="term" value="F:hexosyltransferase activity"/>
    <property type="evidence" value="ECO:0007669"/>
    <property type="project" value="InterPro"/>
</dbReference>
<dbReference type="InterPro" id="IPR050426">
    <property type="entry name" value="Glycosyltransferase_28"/>
</dbReference>
<dbReference type="SUPFAM" id="SSF53756">
    <property type="entry name" value="UDP-Glycosyltransferase/glycogen phosphorylase"/>
    <property type="match status" value="1"/>
</dbReference>
<dbReference type="InterPro" id="IPR004276">
    <property type="entry name" value="GlycoTrans_28_N"/>
</dbReference>
<dbReference type="AlphaFoldDB" id="A0A1H4V7N8"/>
<proteinExistence type="predicted"/>
<dbReference type="EMBL" id="FNSV01000005">
    <property type="protein sequence ID" value="SEC76997.1"/>
    <property type="molecule type" value="Genomic_DNA"/>
</dbReference>
<organism evidence="3 4">
    <name type="scientific">Rhodococcus koreensis</name>
    <dbReference type="NCBI Taxonomy" id="99653"/>
    <lineage>
        <taxon>Bacteria</taxon>
        <taxon>Bacillati</taxon>
        <taxon>Actinomycetota</taxon>
        <taxon>Actinomycetes</taxon>
        <taxon>Mycobacteriales</taxon>
        <taxon>Nocardiaceae</taxon>
        <taxon>Rhodococcus</taxon>
    </lineage>
</organism>
<keyword evidence="3" id="KW-0808">Transferase</keyword>
<name>A0A1H4V7N8_9NOCA</name>
<sequence length="431" mass="46198">MSSILLCSAPLTGHVQPMIAIGRQLVQDGCEVSILTGRKFRPHAERAGIRFIALPDSCDYDEASLNERFAGRARRPAFLRSRFDAERMFAAPLADQYRAVLEALERVDADTILAENLFLGMLPLIGRSPGTRPRVFGVCTSPLMATSVDTAPFGPGLSPATGRLGRLRNRVLNAGARGVVLRRAQQVAAAATRDCTGAEPPCFLLDWVLHAETAFILTTPGFEYPRSDIEQRLTFVGPILPAAPGDAPKPPWWDRLNTDRPVVLVTQGTLDNHDLGRLVEPTIDALADTGALIVATTGGRPIAAVRRDSPNLIVSEFVPFDLLLPHVDVMVTNGGWGGVHFALSHGVPLVVAGSTEDKAEVGARLARSGAGVRLRSGSPGPARIRRAVETVLRDPAYRTRAEELAAELAELDATRSISQVIIGRARSGSVG</sequence>
<evidence type="ECO:0000259" key="1">
    <source>
        <dbReference type="Pfam" id="PF03033"/>
    </source>
</evidence>
<dbReference type="Gene3D" id="3.40.50.2000">
    <property type="entry name" value="Glycogen Phosphorylase B"/>
    <property type="match status" value="2"/>
</dbReference>
<dbReference type="GO" id="GO:0008194">
    <property type="term" value="F:UDP-glycosyltransferase activity"/>
    <property type="evidence" value="ECO:0007669"/>
    <property type="project" value="InterPro"/>
</dbReference>
<accession>A0A1H4V7N8</accession>
<evidence type="ECO:0000259" key="2">
    <source>
        <dbReference type="Pfam" id="PF06722"/>
    </source>
</evidence>
<reference evidence="4" key="1">
    <citation type="submission" date="2016-10" db="EMBL/GenBank/DDBJ databases">
        <authorList>
            <person name="Varghese N."/>
            <person name="Submissions S."/>
        </authorList>
    </citation>
    <scope>NUCLEOTIDE SEQUENCE [LARGE SCALE GENOMIC DNA]</scope>
    <source>
        <strain evidence="4">DSM 44498</strain>
    </source>
</reference>
<dbReference type="CDD" id="cd03784">
    <property type="entry name" value="GT1_Gtf-like"/>
    <property type="match status" value="1"/>
</dbReference>
<evidence type="ECO:0000313" key="3">
    <source>
        <dbReference type="EMBL" id="SEC76997.1"/>
    </source>
</evidence>
<protein>
    <submittedName>
        <fullName evidence="3">Glycosyltransferase, MGT family</fullName>
    </submittedName>
</protein>
<dbReference type="PANTHER" id="PTHR48050">
    <property type="entry name" value="STEROL 3-BETA-GLUCOSYLTRANSFERASE"/>
    <property type="match status" value="1"/>
</dbReference>
<dbReference type="PANTHER" id="PTHR48050:SF13">
    <property type="entry name" value="STEROL 3-BETA-GLUCOSYLTRANSFERASE UGT80A2"/>
    <property type="match status" value="1"/>
</dbReference>
<dbReference type="Proteomes" id="UP000183561">
    <property type="component" value="Unassembled WGS sequence"/>
</dbReference>